<proteinExistence type="inferred from homology"/>
<dbReference type="Gene3D" id="1.25.40.10">
    <property type="entry name" value="Tetratricopeptide repeat domain"/>
    <property type="match status" value="1"/>
</dbReference>
<evidence type="ECO:0000256" key="2">
    <source>
        <dbReference type="ARBA" id="ARBA00019992"/>
    </source>
</evidence>
<evidence type="ECO:0000313" key="6">
    <source>
        <dbReference type="EMBL" id="UWU16903.1"/>
    </source>
</evidence>
<evidence type="ECO:0000256" key="4">
    <source>
        <dbReference type="ARBA" id="ARBA00022803"/>
    </source>
</evidence>
<dbReference type="InterPro" id="IPR011990">
    <property type="entry name" value="TPR-like_helical_dom_sf"/>
</dbReference>
<keyword evidence="4" id="KW-0802">TPR repeat</keyword>
<dbReference type="RefSeq" id="WP_027512775.1">
    <property type="nucleotide sequence ID" value="NZ_CP104144.1"/>
</dbReference>
<keyword evidence="6" id="KW-0614">Plasmid</keyword>
<dbReference type="EMBL" id="CP104144">
    <property type="protein sequence ID" value="UWU16903.1"/>
    <property type="molecule type" value="Genomic_DNA"/>
</dbReference>
<geneLocation type="plasmid" evidence="6 8">
    <name>pWSM1592_1</name>
</geneLocation>
<dbReference type="PANTHER" id="PTHR16263:SF4">
    <property type="entry name" value="TETRATRICOPEPTIDE REPEAT PROTEIN 38"/>
    <property type="match status" value="1"/>
</dbReference>
<dbReference type="CDD" id="cd05804">
    <property type="entry name" value="StaR_like"/>
    <property type="match status" value="1"/>
</dbReference>
<dbReference type="EMBL" id="PIQN01000025">
    <property type="protein sequence ID" value="PKA39918.1"/>
    <property type="molecule type" value="Genomic_DNA"/>
</dbReference>
<reference evidence="5 7" key="2">
    <citation type="submission" date="2017-12" db="EMBL/GenBank/DDBJ databases">
        <title>Genome sequence of Rhizobium sullae HCNT1 isolated from Sulla coronaria nodules and featuring peculiar denitrification phenotypes.</title>
        <authorList>
            <person name="De Diego-Diaz B."/>
            <person name="Treu L."/>
            <person name="Campanaro S."/>
            <person name="Da Silva Duarte V."/>
            <person name="Basaglia M."/>
            <person name="Favaro L."/>
            <person name="Casella S."/>
            <person name="Squartini A."/>
        </authorList>
    </citation>
    <scope>NUCLEOTIDE SEQUENCE [LARGE SCALE GENOMIC DNA]</scope>
    <source>
        <strain evidence="5 7">HCNT1</strain>
    </source>
</reference>
<evidence type="ECO:0000256" key="1">
    <source>
        <dbReference type="ARBA" id="ARBA00005857"/>
    </source>
</evidence>
<comment type="similarity">
    <text evidence="1">Belongs to the TTC38 family.</text>
</comment>
<dbReference type="PANTHER" id="PTHR16263">
    <property type="entry name" value="TETRATRICOPEPTIDE REPEAT PROTEIN 38"/>
    <property type="match status" value="1"/>
</dbReference>
<reference evidence="5 7" key="1">
    <citation type="submission" date="2017-11" db="EMBL/GenBank/DDBJ databases">
        <authorList>
            <person name="Han C.G."/>
        </authorList>
    </citation>
    <scope>NUCLEOTIDE SEQUENCE [LARGE SCALE GENOMIC DNA]</scope>
    <source>
        <strain evidence="5 7">HCNT1</strain>
    </source>
</reference>
<organism evidence="5 7">
    <name type="scientific">Rhizobium sullae</name>
    <name type="common">Rhizobium hedysari</name>
    <dbReference type="NCBI Taxonomy" id="50338"/>
    <lineage>
        <taxon>Bacteria</taxon>
        <taxon>Pseudomonadati</taxon>
        <taxon>Pseudomonadota</taxon>
        <taxon>Alphaproteobacteria</taxon>
        <taxon>Hyphomicrobiales</taxon>
        <taxon>Rhizobiaceae</taxon>
        <taxon>Rhizobium/Agrobacterium group</taxon>
        <taxon>Rhizobium</taxon>
    </lineage>
</organism>
<gene>
    <name evidence="5" type="ORF">CWR43_30055</name>
    <name evidence="6" type="ORF">N2599_29250</name>
</gene>
<protein>
    <recommendedName>
        <fullName evidence="2">Tetratricopeptide repeat protein 38</fullName>
    </recommendedName>
</protein>
<evidence type="ECO:0000313" key="8">
    <source>
        <dbReference type="Proteomes" id="UP001060123"/>
    </source>
</evidence>
<evidence type="ECO:0000313" key="5">
    <source>
        <dbReference type="EMBL" id="PKA39918.1"/>
    </source>
</evidence>
<dbReference type="AlphaFoldDB" id="A0A2N0D1I7"/>
<evidence type="ECO:0000313" key="7">
    <source>
        <dbReference type="Proteomes" id="UP000232164"/>
    </source>
</evidence>
<dbReference type="STRING" id="1041146.GCA_000427985_04390"/>
<dbReference type="SUPFAM" id="SSF48452">
    <property type="entry name" value="TPR-like"/>
    <property type="match status" value="1"/>
</dbReference>
<keyword evidence="8" id="KW-1185">Reference proteome</keyword>
<sequence length="442" mass="48096">MKRDAYGLMTSTDSNEAQRAFENAVFGLAAHRPSTGVAIQSTLAADPHHVAGHALKGFANLILARSELDEPATKALVDAQAALMVRGGGTGDERTLVKALEAAVEGSFSRATDILDDGFEDRSVTFLPFKISQALRFMLGDARGMLRASTRAVARLDTSTTAKGFILGCHAFSLEEHGRYAEALAAGQLAVALQPDDSWGLHAVSHVFEMRGDTEEGIDWLEANRKAWSRCNNFSFHMAWHLGLLHLERGDHDRVLQIYDDDVRPQQTDDFRDMANAVSLLWRMEQSGAHVGDRWTDLAEIAHRRKADTTLIFAALHNLAAMVAVGDRDGAVELVSHIEAKALGMDDQGRVAAEIGVPMARVLTGLDAPADRHMLERMVANLPKIGGSNAQRDFFVLALARAMATDGNNVGVSRIGQIRQRLKADDRLFKSIEHSVGMSLSA</sequence>
<name>A0A2N0D1I7_RHISU</name>
<evidence type="ECO:0000256" key="3">
    <source>
        <dbReference type="ARBA" id="ARBA00022737"/>
    </source>
</evidence>
<accession>A0A2N0D1I7</accession>
<keyword evidence="3" id="KW-0677">Repeat</keyword>
<dbReference type="Proteomes" id="UP000232164">
    <property type="component" value="Unassembled WGS sequence"/>
</dbReference>
<dbReference type="InterPro" id="IPR033891">
    <property type="entry name" value="TTC38"/>
</dbReference>
<reference evidence="6" key="3">
    <citation type="submission" date="2022-09" db="EMBL/GenBank/DDBJ databases">
        <title>Australian commercial rhizobial inoculants.</title>
        <authorList>
            <person name="Kohlmeier M.G."/>
            <person name="O'Hara G.W."/>
            <person name="Colombi E."/>
            <person name="Ramsay J.P."/>
            <person name="Terpolilli J."/>
        </authorList>
    </citation>
    <scope>NUCLEOTIDE SEQUENCE</scope>
    <source>
        <strain evidence="6">WSM1592</strain>
        <plasmid evidence="6">pWSM1592_1</plasmid>
    </source>
</reference>
<dbReference type="Proteomes" id="UP001060123">
    <property type="component" value="Plasmid pWSM1592_1"/>
</dbReference>